<dbReference type="EMBL" id="CP058214">
    <property type="protein sequence ID" value="QPC43439.1"/>
    <property type="molecule type" value="Genomic_DNA"/>
</dbReference>
<keyword evidence="4" id="KW-1185">Reference proteome</keyword>
<reference evidence="3 4" key="1">
    <citation type="submission" date="2020-06" db="EMBL/GenBank/DDBJ databases">
        <title>Genome sequence of 2 isolates from Red Sea Mangroves.</title>
        <authorList>
            <person name="Sefrji F."/>
            <person name="Michoud G."/>
            <person name="Merlino G."/>
            <person name="Daffonchio D."/>
        </authorList>
    </citation>
    <scope>NUCLEOTIDE SEQUENCE [LARGE SCALE GENOMIC DNA]</scope>
    <source>
        <strain evidence="3 4">R1DC25</strain>
    </source>
</reference>
<gene>
    <name evidence="3" type="ORF">HW532_12475</name>
</gene>
<name>A0A7S8HCG6_9HYPH</name>
<dbReference type="SUPFAM" id="SSF64376">
    <property type="entry name" value="YlxR-like"/>
    <property type="match status" value="1"/>
</dbReference>
<dbReference type="NCBIfam" id="NF006622">
    <property type="entry name" value="PRK09190.1"/>
    <property type="match status" value="1"/>
</dbReference>
<dbReference type="KEGG" id="kmn:HW532_12475"/>
<evidence type="ECO:0000313" key="3">
    <source>
        <dbReference type="EMBL" id="QPC43439.1"/>
    </source>
</evidence>
<feature type="compositionally biased region" description="Basic and acidic residues" evidence="1">
    <location>
        <begin position="18"/>
        <end position="30"/>
    </location>
</feature>
<dbReference type="InterPro" id="IPR007393">
    <property type="entry name" value="YlxR_dom"/>
</dbReference>
<dbReference type="SUPFAM" id="SSF55315">
    <property type="entry name" value="L30e-like"/>
    <property type="match status" value="1"/>
</dbReference>
<evidence type="ECO:0000259" key="2">
    <source>
        <dbReference type="Pfam" id="PF04296"/>
    </source>
</evidence>
<sequence length="234" mass="24730">MRARKAIAGRPAIPTSDTGRDEATRADGSEARANGRTCIVTREVKPAETMIRFVLSPDGMVVPDLKRELPGRGVWVSARADMVAAAAGKGRFARGFRRPVEVMPDLAGTVGRLLCERALGYLSLANRAGLVVAGFGKVSDAIAAGTVKVLVEARDGAPDGRRKLMGRVRARPENTIEHADMFDSAQISLALGRANVIHAAISADGLTEAFLAAARKFEAYWQETANSSCAAGSV</sequence>
<organism evidence="3 4">
    <name type="scientific">Kaustia mangrovi</name>
    <dbReference type="NCBI Taxonomy" id="2593653"/>
    <lineage>
        <taxon>Bacteria</taxon>
        <taxon>Pseudomonadati</taxon>
        <taxon>Pseudomonadota</taxon>
        <taxon>Alphaproteobacteria</taxon>
        <taxon>Hyphomicrobiales</taxon>
        <taxon>Parvibaculaceae</taxon>
        <taxon>Kaustia</taxon>
    </lineage>
</organism>
<dbReference type="PANTHER" id="PTHR34215">
    <property type="entry name" value="BLL0784 PROTEIN"/>
    <property type="match status" value="1"/>
</dbReference>
<dbReference type="InterPro" id="IPR035931">
    <property type="entry name" value="YlxR-like_sf"/>
</dbReference>
<dbReference type="Proteomes" id="UP000593594">
    <property type="component" value="Chromosome"/>
</dbReference>
<feature type="region of interest" description="Disordered" evidence="1">
    <location>
        <begin position="1"/>
        <end position="32"/>
    </location>
</feature>
<protein>
    <submittedName>
        <fullName evidence="3">RNA-binding protein</fullName>
    </submittedName>
</protein>
<dbReference type="InterPro" id="IPR037465">
    <property type="entry name" value="YlxR"/>
</dbReference>
<dbReference type="AlphaFoldDB" id="A0A7S8HCG6"/>
<evidence type="ECO:0000313" key="4">
    <source>
        <dbReference type="Proteomes" id="UP000593594"/>
    </source>
</evidence>
<dbReference type="Pfam" id="PF04296">
    <property type="entry name" value="YlxR"/>
    <property type="match status" value="1"/>
</dbReference>
<dbReference type="Gene3D" id="3.30.1230.10">
    <property type="entry name" value="YlxR-like"/>
    <property type="match status" value="1"/>
</dbReference>
<dbReference type="InterPro" id="IPR029064">
    <property type="entry name" value="Ribosomal_eL30-like_sf"/>
</dbReference>
<feature type="domain" description="YlxR" evidence="2">
    <location>
        <begin position="36"/>
        <end position="101"/>
    </location>
</feature>
<dbReference type="Gene3D" id="3.30.1330.30">
    <property type="match status" value="1"/>
</dbReference>
<accession>A0A7S8HCG6</accession>
<dbReference type="PANTHER" id="PTHR34215:SF1">
    <property type="entry name" value="YLXR DOMAIN-CONTAINING PROTEIN"/>
    <property type="match status" value="1"/>
</dbReference>
<proteinExistence type="predicted"/>
<evidence type="ECO:0000256" key="1">
    <source>
        <dbReference type="SAM" id="MobiDB-lite"/>
    </source>
</evidence>